<accession>A0A9P6CF88</accession>
<evidence type="ECO:0000313" key="2">
    <source>
        <dbReference type="Proteomes" id="UP000807353"/>
    </source>
</evidence>
<evidence type="ECO:0000313" key="1">
    <source>
        <dbReference type="EMBL" id="KAF9463672.1"/>
    </source>
</evidence>
<protein>
    <submittedName>
        <fullName evidence="1">Uncharacterized protein</fullName>
    </submittedName>
</protein>
<dbReference type="Pfam" id="PF06041">
    <property type="entry name" value="DUF924"/>
    <property type="match status" value="1"/>
</dbReference>
<comment type="caution">
    <text evidence="1">The sequence shown here is derived from an EMBL/GenBank/DDBJ whole genome shotgun (WGS) entry which is preliminary data.</text>
</comment>
<reference evidence="1" key="1">
    <citation type="submission" date="2020-11" db="EMBL/GenBank/DDBJ databases">
        <authorList>
            <consortium name="DOE Joint Genome Institute"/>
            <person name="Ahrendt S."/>
            <person name="Riley R."/>
            <person name="Andreopoulos W."/>
            <person name="Labutti K."/>
            <person name="Pangilinan J."/>
            <person name="Ruiz-Duenas F.J."/>
            <person name="Barrasa J.M."/>
            <person name="Sanchez-Garcia M."/>
            <person name="Camarero S."/>
            <person name="Miyauchi S."/>
            <person name="Serrano A."/>
            <person name="Linde D."/>
            <person name="Babiker R."/>
            <person name="Drula E."/>
            <person name="Ayuso-Fernandez I."/>
            <person name="Pacheco R."/>
            <person name="Padilla G."/>
            <person name="Ferreira P."/>
            <person name="Barriuso J."/>
            <person name="Kellner H."/>
            <person name="Castanera R."/>
            <person name="Alfaro M."/>
            <person name="Ramirez L."/>
            <person name="Pisabarro A.G."/>
            <person name="Kuo A."/>
            <person name="Tritt A."/>
            <person name="Lipzen A."/>
            <person name="He G."/>
            <person name="Yan M."/>
            <person name="Ng V."/>
            <person name="Cullen D."/>
            <person name="Martin F."/>
            <person name="Rosso M.-N."/>
            <person name="Henrissat B."/>
            <person name="Hibbett D."/>
            <person name="Martinez A.T."/>
            <person name="Grigoriev I.V."/>
        </authorList>
    </citation>
    <scope>NUCLEOTIDE SEQUENCE</scope>
    <source>
        <strain evidence="1">CBS 247.69</strain>
    </source>
</reference>
<sequence>MSSPDLSKILTPSLYTQINKIQFPWDGPVDITFASQFYFRKIPDVSRQVYDALHHEALKPLSTFCPTIPDLVGYLPNPSDNSYPEHTLALVLLLDQAPRTLYTSLDSRYTYGFFDDVSKKLVKSLVSSGTLPDATERWTALGFSFEDVIIRKFWLYIPLVHSEDIADHEAVAPMLEQMRLEVEAHSGRKDRSRDSDMGDAKDTTLFPKLIREGPPKSSPEFFFWMFRLFRVHMLIIAEFGRYPYRNYAEGRDSTEREKEYLKLTEDFGRPRLTDTEVQKLKDDRKAGVWDELSDKGPW</sequence>
<dbReference type="InterPro" id="IPR010323">
    <property type="entry name" value="DUF924"/>
</dbReference>
<dbReference type="OrthoDB" id="414698at2759"/>
<dbReference type="EMBL" id="MU150260">
    <property type="protein sequence ID" value="KAF9463672.1"/>
    <property type="molecule type" value="Genomic_DNA"/>
</dbReference>
<organism evidence="1 2">
    <name type="scientific">Collybia nuda</name>
    <dbReference type="NCBI Taxonomy" id="64659"/>
    <lineage>
        <taxon>Eukaryota</taxon>
        <taxon>Fungi</taxon>
        <taxon>Dikarya</taxon>
        <taxon>Basidiomycota</taxon>
        <taxon>Agaricomycotina</taxon>
        <taxon>Agaricomycetes</taxon>
        <taxon>Agaricomycetidae</taxon>
        <taxon>Agaricales</taxon>
        <taxon>Tricholomatineae</taxon>
        <taxon>Clitocybaceae</taxon>
        <taxon>Collybia</taxon>
    </lineage>
</organism>
<dbReference type="InterPro" id="IPR011990">
    <property type="entry name" value="TPR-like_helical_dom_sf"/>
</dbReference>
<keyword evidence="2" id="KW-1185">Reference proteome</keyword>
<dbReference type="Proteomes" id="UP000807353">
    <property type="component" value="Unassembled WGS sequence"/>
</dbReference>
<gene>
    <name evidence="1" type="ORF">BDZ94DRAFT_1258266</name>
</gene>
<dbReference type="Gene3D" id="1.25.40.10">
    <property type="entry name" value="Tetratricopeptide repeat domain"/>
    <property type="match status" value="1"/>
</dbReference>
<dbReference type="SUPFAM" id="SSF48452">
    <property type="entry name" value="TPR-like"/>
    <property type="match status" value="1"/>
</dbReference>
<proteinExistence type="predicted"/>
<name>A0A9P6CF88_9AGAR</name>
<dbReference type="AlphaFoldDB" id="A0A9P6CF88"/>